<dbReference type="RefSeq" id="WP_011018575.1">
    <property type="nucleotide sequence ID" value="NZ_DUJS01000004.1"/>
</dbReference>
<organism evidence="7 8">
    <name type="scientific">Methanopyrus kandleri</name>
    <dbReference type="NCBI Taxonomy" id="2320"/>
    <lineage>
        <taxon>Archaea</taxon>
        <taxon>Methanobacteriati</taxon>
        <taxon>Methanobacteriota</taxon>
        <taxon>Methanomada group</taxon>
        <taxon>Methanopyri</taxon>
        <taxon>Methanopyrales</taxon>
        <taxon>Methanopyraceae</taxon>
        <taxon>Methanopyrus</taxon>
    </lineage>
</organism>
<sequence length="232" mass="25162">MTSLVITDIDGTITGDDRAVHLKCIRYLRELQKRGIPVGIATGNTLCYSRSAATLLGFEGPLIAENGGIVAVDDEEISTVPEEDIELIQEAYRELRRRLGVRRTEPPGLRRTEVAIYRDVPIEEVERVLDGLGYSGRIEVVDTGFAYHLKSKRVDKGKGLLVICERLGIDPDDVVAIGDGDNDAPLLKAAGLGVAPANATENVKRIADVVLDAENGEGVATFLRKLLEEVDA</sequence>
<name>A0A832WL13_9EURY</name>
<dbReference type="Proteomes" id="UP000619545">
    <property type="component" value="Unassembled WGS sequence"/>
</dbReference>
<dbReference type="PANTHER" id="PTHR10000:SF8">
    <property type="entry name" value="HAD SUPERFAMILY HYDROLASE-LIKE, TYPE 3"/>
    <property type="match status" value="1"/>
</dbReference>
<dbReference type="SFLD" id="SFLDG01140">
    <property type="entry name" value="C2.B:_Phosphomannomutase_and_P"/>
    <property type="match status" value="1"/>
</dbReference>
<feature type="binding site" evidence="5">
    <location>
        <position position="156"/>
    </location>
    <ligand>
        <name>substrate</name>
    </ligand>
</feature>
<feature type="binding site" evidence="5">
    <location>
        <position position="179"/>
    </location>
    <ligand>
        <name>Mg(2+)</name>
        <dbReference type="ChEBI" id="CHEBI:18420"/>
    </ligand>
</feature>
<evidence type="ECO:0000256" key="4">
    <source>
        <dbReference type="ARBA" id="ARBA00023277"/>
    </source>
</evidence>
<dbReference type="Pfam" id="PF08282">
    <property type="entry name" value="Hydrolase_3"/>
    <property type="match status" value="2"/>
</dbReference>
<dbReference type="Gene3D" id="3.90.1070.10">
    <property type="match status" value="1"/>
</dbReference>
<evidence type="ECO:0000256" key="6">
    <source>
        <dbReference type="NCBIfam" id="TIGR01487"/>
    </source>
</evidence>
<dbReference type="GO" id="GO:0008967">
    <property type="term" value="F:phosphoglycolate phosphatase activity"/>
    <property type="evidence" value="ECO:0007669"/>
    <property type="project" value="UniProtKB-UniRule"/>
</dbReference>
<dbReference type="PRINTS" id="PR00119">
    <property type="entry name" value="CATATPASE"/>
</dbReference>
<keyword evidence="4 5" id="KW-0119">Carbohydrate metabolism</keyword>
<dbReference type="InterPro" id="IPR023214">
    <property type="entry name" value="HAD_sf"/>
</dbReference>
<dbReference type="InterPro" id="IPR006382">
    <property type="entry name" value="PGPase"/>
</dbReference>
<keyword evidence="1 5" id="KW-0479">Metal-binding</keyword>
<comment type="catalytic activity">
    <reaction evidence="5">
        <text>2-phosphoglycolate + H2O = glycolate + phosphate</text>
        <dbReference type="Rhea" id="RHEA:14369"/>
        <dbReference type="ChEBI" id="CHEBI:15377"/>
        <dbReference type="ChEBI" id="CHEBI:29805"/>
        <dbReference type="ChEBI" id="CHEBI:43474"/>
        <dbReference type="ChEBI" id="CHEBI:58033"/>
        <dbReference type="EC" id="3.1.3.18"/>
    </reaction>
</comment>
<dbReference type="CDD" id="cd01427">
    <property type="entry name" value="HAD_like"/>
    <property type="match status" value="1"/>
</dbReference>
<dbReference type="InterPro" id="IPR006379">
    <property type="entry name" value="HAD-SF_hydro_IIB"/>
</dbReference>
<evidence type="ECO:0000313" key="7">
    <source>
        <dbReference type="EMBL" id="HII70655.1"/>
    </source>
</evidence>
<dbReference type="GeneID" id="1477506"/>
<comment type="similarity">
    <text evidence="5">Belongs to the archaeal SPP-like hydrolase family.</text>
</comment>
<dbReference type="SUPFAM" id="SSF56784">
    <property type="entry name" value="HAD-like"/>
    <property type="match status" value="1"/>
</dbReference>
<comment type="function">
    <text evidence="5">Catalyzes the dephosphorylation of 2-phosphoglycolate.</text>
</comment>
<feature type="binding site" evidence="5">
    <location>
        <position position="183"/>
    </location>
    <ligand>
        <name>Mg(2+)</name>
        <dbReference type="ChEBI" id="CHEBI:18420"/>
    </ligand>
</feature>
<dbReference type="AlphaFoldDB" id="A0A832WL13"/>
<dbReference type="GO" id="GO:0005829">
    <property type="term" value="C:cytosol"/>
    <property type="evidence" value="ECO:0007669"/>
    <property type="project" value="TreeGrafter"/>
</dbReference>
<dbReference type="EC" id="3.1.3.18" evidence="5 6"/>
<protein>
    <recommendedName>
        <fullName evidence="5 6">Phosphoglycolate phosphatase</fullName>
        <shortName evidence="5">PGP</shortName>
        <shortName evidence="5">PGPase</shortName>
        <ecNumber evidence="5 6">3.1.3.18</ecNumber>
    </recommendedName>
</protein>
<comment type="cofactor">
    <cofactor evidence="5">
        <name>Mg(2+)</name>
        <dbReference type="ChEBI" id="CHEBI:18420"/>
    </cofactor>
</comment>
<dbReference type="SMR" id="A0A832WL13"/>
<evidence type="ECO:0000256" key="3">
    <source>
        <dbReference type="ARBA" id="ARBA00022842"/>
    </source>
</evidence>
<dbReference type="Gene3D" id="3.40.50.1000">
    <property type="entry name" value="HAD superfamily/HAD-like"/>
    <property type="match status" value="1"/>
</dbReference>
<dbReference type="SFLD" id="SFLDS00003">
    <property type="entry name" value="Haloacid_Dehalogenase"/>
    <property type="match status" value="1"/>
</dbReference>
<dbReference type="PANTHER" id="PTHR10000">
    <property type="entry name" value="PHOSPHOSERINE PHOSPHATASE"/>
    <property type="match status" value="1"/>
</dbReference>
<dbReference type="OMA" id="DTGYAYH"/>
<proteinExistence type="inferred from homology"/>
<evidence type="ECO:0000256" key="1">
    <source>
        <dbReference type="ARBA" id="ARBA00022723"/>
    </source>
</evidence>
<dbReference type="NCBIfam" id="TIGR01482">
    <property type="entry name" value="SPP-subfamily"/>
    <property type="match status" value="1"/>
</dbReference>
<dbReference type="CDD" id="cd07514">
    <property type="entry name" value="HAD_Pase"/>
    <property type="match status" value="1"/>
</dbReference>
<dbReference type="NCBIfam" id="NF002245">
    <property type="entry name" value="PRK01158.1"/>
    <property type="match status" value="1"/>
</dbReference>
<dbReference type="EMBL" id="DUJS01000004">
    <property type="protein sequence ID" value="HII70655.1"/>
    <property type="molecule type" value="Genomic_DNA"/>
</dbReference>
<feature type="binding site" evidence="5">
    <location>
        <position position="8"/>
    </location>
    <ligand>
        <name>Mg(2+)</name>
        <dbReference type="ChEBI" id="CHEBI:18420"/>
    </ligand>
</feature>
<evidence type="ECO:0000256" key="2">
    <source>
        <dbReference type="ARBA" id="ARBA00022801"/>
    </source>
</evidence>
<dbReference type="NCBIfam" id="TIGR01484">
    <property type="entry name" value="HAD-SF-IIB"/>
    <property type="match status" value="1"/>
</dbReference>
<keyword evidence="3 5" id="KW-0460">Magnesium</keyword>
<feature type="active site" description="Nucleophile" evidence="5">
    <location>
        <position position="8"/>
    </location>
</feature>
<feature type="binding site" evidence="5">
    <location>
        <position position="10"/>
    </location>
    <ligand>
        <name>Mg(2+)</name>
        <dbReference type="ChEBI" id="CHEBI:18420"/>
    </ligand>
</feature>
<dbReference type="InterPro" id="IPR036412">
    <property type="entry name" value="HAD-like_sf"/>
</dbReference>
<dbReference type="HAMAP" id="MF_01419">
    <property type="entry name" value="GPH_hydrolase_arch"/>
    <property type="match status" value="1"/>
</dbReference>
<accession>A0A832WL13</accession>
<gene>
    <name evidence="7" type="ORF">HA336_05420</name>
</gene>
<comment type="caution">
    <text evidence="7">The sequence shown here is derived from an EMBL/GenBank/DDBJ whole genome shotgun (WGS) entry which is preliminary data.</text>
</comment>
<dbReference type="PROSITE" id="PS01229">
    <property type="entry name" value="COF_2"/>
    <property type="match status" value="1"/>
</dbReference>
<reference evidence="7" key="1">
    <citation type="journal article" date="2020" name="bioRxiv">
        <title>A rank-normalized archaeal taxonomy based on genome phylogeny resolves widespread incomplete and uneven classifications.</title>
        <authorList>
            <person name="Rinke C."/>
            <person name="Chuvochina M."/>
            <person name="Mussig A.J."/>
            <person name="Chaumeil P.-A."/>
            <person name="Waite D.W."/>
            <person name="Whitman W.B."/>
            <person name="Parks D.H."/>
            <person name="Hugenholtz P."/>
        </authorList>
    </citation>
    <scope>NUCLEOTIDE SEQUENCE</scope>
    <source>
        <strain evidence="7">UBA8853</strain>
    </source>
</reference>
<keyword evidence="2 5" id="KW-0378">Hydrolase</keyword>
<evidence type="ECO:0000313" key="8">
    <source>
        <dbReference type="Proteomes" id="UP000619545"/>
    </source>
</evidence>
<evidence type="ECO:0000256" key="5">
    <source>
        <dbReference type="HAMAP-Rule" id="MF_01419"/>
    </source>
</evidence>
<dbReference type="NCBIfam" id="TIGR01487">
    <property type="entry name" value="Pglycolate_arch"/>
    <property type="match status" value="1"/>
</dbReference>
<dbReference type="GO" id="GO:0000287">
    <property type="term" value="F:magnesium ion binding"/>
    <property type="evidence" value="ECO:0007669"/>
    <property type="project" value="InterPro"/>
</dbReference>